<evidence type="ECO:0000313" key="2">
    <source>
        <dbReference type="EMBL" id="OVA17155.1"/>
    </source>
</evidence>
<evidence type="ECO:0000256" key="1">
    <source>
        <dbReference type="SAM" id="MobiDB-lite"/>
    </source>
</evidence>
<evidence type="ECO:0000313" key="3">
    <source>
        <dbReference type="Proteomes" id="UP000195402"/>
    </source>
</evidence>
<feature type="compositionally biased region" description="Basic and acidic residues" evidence="1">
    <location>
        <begin position="1"/>
        <end position="25"/>
    </location>
</feature>
<proteinExistence type="predicted"/>
<accession>A0A200R390</accession>
<dbReference type="Proteomes" id="UP000195402">
    <property type="component" value="Unassembled WGS sequence"/>
</dbReference>
<gene>
    <name evidence="2" type="ORF">BVC80_9045g53</name>
</gene>
<dbReference type="EMBL" id="MVGT01000452">
    <property type="protein sequence ID" value="OVA17155.1"/>
    <property type="molecule type" value="Genomic_DNA"/>
</dbReference>
<dbReference type="InParanoid" id="A0A200R390"/>
<sequence>MGSSEVRDAQEGRGRDGKGKLDPGLKESPLPVPAFAFSERENGAGMGATYGGTGRKAMPGPAPPPLTWHPIHVCLSNKKKRDSGTHQF</sequence>
<feature type="region of interest" description="Disordered" evidence="1">
    <location>
        <begin position="1"/>
        <end position="70"/>
    </location>
</feature>
<organism evidence="2 3">
    <name type="scientific">Macleaya cordata</name>
    <name type="common">Five-seeded plume-poppy</name>
    <name type="synonym">Bocconia cordata</name>
    <dbReference type="NCBI Taxonomy" id="56857"/>
    <lineage>
        <taxon>Eukaryota</taxon>
        <taxon>Viridiplantae</taxon>
        <taxon>Streptophyta</taxon>
        <taxon>Embryophyta</taxon>
        <taxon>Tracheophyta</taxon>
        <taxon>Spermatophyta</taxon>
        <taxon>Magnoliopsida</taxon>
        <taxon>Ranunculales</taxon>
        <taxon>Papaveraceae</taxon>
        <taxon>Papaveroideae</taxon>
        <taxon>Macleaya</taxon>
    </lineage>
</organism>
<dbReference type="AlphaFoldDB" id="A0A200R390"/>
<name>A0A200R390_MACCD</name>
<reference evidence="2 3" key="1">
    <citation type="journal article" date="2017" name="Mol. Plant">
        <title>The Genome of Medicinal Plant Macleaya cordata Provides New Insights into Benzylisoquinoline Alkaloids Metabolism.</title>
        <authorList>
            <person name="Liu X."/>
            <person name="Liu Y."/>
            <person name="Huang P."/>
            <person name="Ma Y."/>
            <person name="Qing Z."/>
            <person name="Tang Q."/>
            <person name="Cao H."/>
            <person name="Cheng P."/>
            <person name="Zheng Y."/>
            <person name="Yuan Z."/>
            <person name="Zhou Y."/>
            <person name="Liu J."/>
            <person name="Tang Z."/>
            <person name="Zhuo Y."/>
            <person name="Zhang Y."/>
            <person name="Yu L."/>
            <person name="Huang J."/>
            <person name="Yang P."/>
            <person name="Peng Q."/>
            <person name="Zhang J."/>
            <person name="Jiang W."/>
            <person name="Zhang Z."/>
            <person name="Lin K."/>
            <person name="Ro D.K."/>
            <person name="Chen X."/>
            <person name="Xiong X."/>
            <person name="Shang Y."/>
            <person name="Huang S."/>
            <person name="Zeng J."/>
        </authorList>
    </citation>
    <scope>NUCLEOTIDE SEQUENCE [LARGE SCALE GENOMIC DNA]</scope>
    <source>
        <strain evidence="3">cv. BLH2017</strain>
        <tissue evidence="2">Root</tissue>
    </source>
</reference>
<feature type="compositionally biased region" description="Gly residues" evidence="1">
    <location>
        <begin position="44"/>
        <end position="54"/>
    </location>
</feature>
<comment type="caution">
    <text evidence="2">The sequence shown here is derived from an EMBL/GenBank/DDBJ whole genome shotgun (WGS) entry which is preliminary data.</text>
</comment>
<keyword evidence="3" id="KW-1185">Reference proteome</keyword>
<protein>
    <submittedName>
        <fullName evidence="2">Uncharacterized protein</fullName>
    </submittedName>
</protein>